<dbReference type="RefSeq" id="WP_379520320.1">
    <property type="nucleotide sequence ID" value="NZ_JBHSPA010000057.1"/>
</dbReference>
<dbReference type="Proteomes" id="UP001596058">
    <property type="component" value="Unassembled WGS sequence"/>
</dbReference>
<reference evidence="2" key="1">
    <citation type="journal article" date="2019" name="Int. J. Syst. Evol. Microbiol.">
        <title>The Global Catalogue of Microorganisms (GCM) 10K type strain sequencing project: providing services to taxonomists for standard genome sequencing and annotation.</title>
        <authorList>
            <consortium name="The Broad Institute Genomics Platform"/>
            <consortium name="The Broad Institute Genome Sequencing Center for Infectious Disease"/>
            <person name="Wu L."/>
            <person name="Ma J."/>
        </authorList>
    </citation>
    <scope>NUCLEOTIDE SEQUENCE [LARGE SCALE GENOMIC DNA]</scope>
    <source>
        <strain evidence="2">CCUG 53903</strain>
    </source>
</reference>
<organism evidence="1 2">
    <name type="scientific">Nonomuraea insulae</name>
    <dbReference type="NCBI Taxonomy" id="1616787"/>
    <lineage>
        <taxon>Bacteria</taxon>
        <taxon>Bacillati</taxon>
        <taxon>Actinomycetota</taxon>
        <taxon>Actinomycetes</taxon>
        <taxon>Streptosporangiales</taxon>
        <taxon>Streptosporangiaceae</taxon>
        <taxon>Nonomuraea</taxon>
    </lineage>
</organism>
<evidence type="ECO:0000313" key="2">
    <source>
        <dbReference type="Proteomes" id="UP001596058"/>
    </source>
</evidence>
<proteinExistence type="predicted"/>
<accession>A0ABW1D2D2</accession>
<gene>
    <name evidence="1" type="ORF">ACFPZ3_43895</name>
</gene>
<name>A0ABW1D2D2_9ACTN</name>
<keyword evidence="2" id="KW-1185">Reference proteome</keyword>
<evidence type="ECO:0000313" key="1">
    <source>
        <dbReference type="EMBL" id="MFC5830838.1"/>
    </source>
</evidence>
<comment type="caution">
    <text evidence="1">The sequence shown here is derived from an EMBL/GenBank/DDBJ whole genome shotgun (WGS) entry which is preliminary data.</text>
</comment>
<dbReference type="EMBL" id="JBHSPA010000057">
    <property type="protein sequence ID" value="MFC5830838.1"/>
    <property type="molecule type" value="Genomic_DNA"/>
</dbReference>
<sequence>MKRLGKIPTYMRRGRELRQSRNGNKGFRRTIMFPTLVSLISALLGALIGGGITAYTSKQSIDAQQAQQRIQLEEQRNGSIRSTRIKVYRQFLSSIDKSFALGQEFGFCVKKNHEIYLPGNTGALDKLHRCKGRFKKYMSNMSQSTFDDLAIYGSKDALAGALNYSVNMQLQVDEMATKGFLTWDEGKRVATARAQFAQIMCKDLNPIPRADCFARPSPNWPLPF</sequence>
<protein>
    <submittedName>
        <fullName evidence="1">Uncharacterized protein</fullName>
    </submittedName>
</protein>